<dbReference type="Proteomes" id="UP000316443">
    <property type="component" value="Unassembled WGS sequence"/>
</dbReference>
<evidence type="ECO:0000259" key="3">
    <source>
        <dbReference type="Pfam" id="PF08126"/>
    </source>
</evidence>
<dbReference type="Pfam" id="PF08126">
    <property type="entry name" value="Propeptide_C25"/>
    <property type="match status" value="1"/>
</dbReference>
<dbReference type="InterPro" id="IPR029031">
    <property type="entry name" value="Gingipain_N_sf"/>
</dbReference>
<dbReference type="Gene3D" id="3.40.50.10390">
    <property type="entry name" value="Gingipain r, domain 1"/>
    <property type="match status" value="1"/>
</dbReference>
<keyword evidence="1" id="KW-0732">Signal</keyword>
<dbReference type="GO" id="GO:0006508">
    <property type="term" value="P:proteolysis"/>
    <property type="evidence" value="ECO:0007669"/>
    <property type="project" value="InterPro"/>
</dbReference>
<dbReference type="InterPro" id="IPR012600">
    <property type="entry name" value="Propeptide_C25"/>
</dbReference>
<dbReference type="InterPro" id="IPR029030">
    <property type="entry name" value="Caspase-like_dom_sf"/>
</dbReference>
<dbReference type="InterPro" id="IPR038490">
    <property type="entry name" value="Gingipain_propep_sf"/>
</dbReference>
<evidence type="ECO:0000313" key="4">
    <source>
        <dbReference type="EMBL" id="TRT52780.1"/>
    </source>
</evidence>
<reference evidence="4 5" key="1">
    <citation type="submission" date="2019-01" db="EMBL/GenBank/DDBJ databases">
        <title>Coherence of Microcystis species and biogeography revealed through population genomics.</title>
        <authorList>
            <person name="Perez-Carrascal O.M."/>
            <person name="Terrat Y."/>
            <person name="Giani A."/>
            <person name="Fortin N."/>
            <person name="Tromas N."/>
            <person name="Shapiro B.J."/>
        </authorList>
    </citation>
    <scope>NUCLEOTIDE SEQUENCE [LARGE SCALE GENOMIC DNA]</scope>
    <source>
        <strain evidence="4">Ma_QC_C_20070703_M131</strain>
    </source>
</reference>
<dbReference type="SUPFAM" id="SSF52129">
    <property type="entry name" value="Caspase-like"/>
    <property type="match status" value="1"/>
</dbReference>
<dbReference type="Gene3D" id="3.40.50.1460">
    <property type="match status" value="1"/>
</dbReference>
<dbReference type="EMBL" id="SFCA01000156">
    <property type="protein sequence ID" value="TRT52780.1"/>
    <property type="molecule type" value="Genomic_DNA"/>
</dbReference>
<evidence type="ECO:0000313" key="5">
    <source>
        <dbReference type="Proteomes" id="UP000316443"/>
    </source>
</evidence>
<sequence length="751" mass="82989">MSERKWIGFGDAGEGATGETEVSQTVTQLATAAMQDAGQRIGVAVTYKVGGFWEGVVEGESFHSLEVPSATQIEQEGAPAVPKDGIFVAVPADAVNVEVRVIDKKMMPLEREVYLAPAPQQFKEDEFRVVYQPDPAIYAADTPFPGRDFDFLGVKIIAGLKVAHILVYLGQYWPKSRRLELVQSMTLEVTYQTPPARDRHPSRKPRELPEHSLILGLDLIDDERDFSSQVEDFSQMSDVDVEVIEATLVPSRRPDPGISLLEAIESEGQDPSLIGAGMPGNAVLADAPKLKIPGLIAEYVIVTSSALSASVEPLRSAKSGWPYYGKVALTEDIRTEFPSTSLKDSIKLFITWATANWKVPPRFVVLAGDTDIIPMHIYVQNGESYASDHYYADISGDLVPELTVSRLPTSDAATLKSICEHLVRYGLYRGGDWGGWQNQVMLCAYASSTYETTCDDIEAKIKSCYQVIKRYAKNTSKADVLKTMNDSVLFSVYRGHGSKTAWSATNGLNASDVASLNNLTRPPFVLSICCQNGWVDDNSLETIAEAFIRRRKAVAVFASSRNSWTYPNNDFAKYLFDAVMSGGCYSPADIIRFAKTKMVRNHGSSSYHQDNTVMYNLFGEPTAHVASNAEYLRGSWAMDHDGWQGTLNVTRIWNYRIENSAGYSAPVWSVSGTYVGSDNKSYNFVGTLGGFDPNQLGTGSKRSDLKFDINIAFSSSNNQRFVGYVHSWTRNRISGLCWWSNHPFGWTASKK</sequence>
<protein>
    <recommendedName>
        <fullName evidence="6">Gingipain domain-containing protein</fullName>
    </recommendedName>
</protein>
<name>A0A551XVS1_MICAE</name>
<dbReference type="AlphaFoldDB" id="A0A551XVS1"/>
<feature type="domain" description="Gingipain" evidence="2">
    <location>
        <begin position="299"/>
        <end position="623"/>
    </location>
</feature>
<dbReference type="Pfam" id="PF01364">
    <property type="entry name" value="Peptidase_C25"/>
    <property type="match status" value="1"/>
</dbReference>
<evidence type="ECO:0008006" key="6">
    <source>
        <dbReference type="Google" id="ProtNLM"/>
    </source>
</evidence>
<evidence type="ECO:0000259" key="2">
    <source>
        <dbReference type="Pfam" id="PF01364"/>
    </source>
</evidence>
<dbReference type="Gene3D" id="2.60.40.3800">
    <property type="match status" value="1"/>
</dbReference>
<comment type="caution">
    <text evidence="4">The sequence shown here is derived from an EMBL/GenBank/DDBJ whole genome shotgun (WGS) entry which is preliminary data.</text>
</comment>
<dbReference type="GO" id="GO:0004197">
    <property type="term" value="F:cysteine-type endopeptidase activity"/>
    <property type="evidence" value="ECO:0007669"/>
    <property type="project" value="InterPro"/>
</dbReference>
<evidence type="ECO:0000256" key="1">
    <source>
        <dbReference type="ARBA" id="ARBA00022729"/>
    </source>
</evidence>
<dbReference type="InterPro" id="IPR001769">
    <property type="entry name" value="Gingipain"/>
</dbReference>
<proteinExistence type="predicted"/>
<gene>
    <name evidence="4" type="ORF">EWV85_15145</name>
</gene>
<organism evidence="4 5">
    <name type="scientific">Microcystis aeruginosa Ma_QC_C_20070703_M131</name>
    <dbReference type="NCBI Taxonomy" id="2486263"/>
    <lineage>
        <taxon>Bacteria</taxon>
        <taxon>Bacillati</taxon>
        <taxon>Cyanobacteriota</taxon>
        <taxon>Cyanophyceae</taxon>
        <taxon>Oscillatoriophycideae</taxon>
        <taxon>Chroococcales</taxon>
        <taxon>Microcystaceae</taxon>
        <taxon>Microcystis</taxon>
    </lineage>
</organism>
<accession>A0A551XVS1</accession>
<feature type="domain" description="Gingipain propeptide" evidence="3">
    <location>
        <begin position="60"/>
        <end position="194"/>
    </location>
</feature>